<evidence type="ECO:0000313" key="3">
    <source>
        <dbReference type="Proteomes" id="UP000070544"/>
    </source>
</evidence>
<gene>
    <name evidence="2" type="ORF">M427DRAFT_72596</name>
</gene>
<dbReference type="GO" id="GO:0019825">
    <property type="term" value="F:oxygen binding"/>
    <property type="evidence" value="ECO:0007669"/>
    <property type="project" value="InterPro"/>
</dbReference>
<organism evidence="2 3">
    <name type="scientific">Gonapodya prolifera (strain JEL478)</name>
    <name type="common">Monoblepharis prolifera</name>
    <dbReference type="NCBI Taxonomy" id="1344416"/>
    <lineage>
        <taxon>Eukaryota</taxon>
        <taxon>Fungi</taxon>
        <taxon>Fungi incertae sedis</taxon>
        <taxon>Chytridiomycota</taxon>
        <taxon>Chytridiomycota incertae sedis</taxon>
        <taxon>Monoblepharidomycetes</taxon>
        <taxon>Monoblepharidales</taxon>
        <taxon>Gonapodyaceae</taxon>
        <taxon>Gonapodya</taxon>
    </lineage>
</organism>
<protein>
    <submittedName>
        <fullName evidence="2">Uncharacterized protein</fullName>
    </submittedName>
</protein>
<dbReference type="Gene3D" id="1.10.490.10">
    <property type="entry name" value="Globins"/>
    <property type="match status" value="1"/>
</dbReference>
<dbReference type="InterPro" id="IPR012292">
    <property type="entry name" value="Globin/Proto"/>
</dbReference>
<dbReference type="AlphaFoldDB" id="A0A139A4W0"/>
<feature type="region of interest" description="Disordered" evidence="1">
    <location>
        <begin position="297"/>
        <end position="325"/>
    </location>
</feature>
<feature type="region of interest" description="Disordered" evidence="1">
    <location>
        <begin position="430"/>
        <end position="458"/>
    </location>
</feature>
<feature type="compositionally biased region" description="Low complexity" evidence="1">
    <location>
        <begin position="146"/>
        <end position="161"/>
    </location>
</feature>
<feature type="compositionally biased region" description="Pro residues" evidence="1">
    <location>
        <begin position="247"/>
        <end position="259"/>
    </location>
</feature>
<accession>A0A139A4W0</accession>
<evidence type="ECO:0000256" key="1">
    <source>
        <dbReference type="SAM" id="MobiDB-lite"/>
    </source>
</evidence>
<dbReference type="EMBL" id="KQ965796">
    <property type="protein sequence ID" value="KXS11852.1"/>
    <property type="molecule type" value="Genomic_DNA"/>
</dbReference>
<evidence type="ECO:0000313" key="2">
    <source>
        <dbReference type="EMBL" id="KXS11852.1"/>
    </source>
</evidence>
<proteinExistence type="predicted"/>
<feature type="region of interest" description="Disordered" evidence="1">
    <location>
        <begin position="200"/>
        <end position="268"/>
    </location>
</feature>
<dbReference type="GO" id="GO:0020037">
    <property type="term" value="F:heme binding"/>
    <property type="evidence" value="ECO:0007669"/>
    <property type="project" value="InterPro"/>
</dbReference>
<reference evidence="2 3" key="1">
    <citation type="journal article" date="2015" name="Genome Biol. Evol.">
        <title>Phylogenomic analyses indicate that early fungi evolved digesting cell walls of algal ancestors of land plants.</title>
        <authorList>
            <person name="Chang Y."/>
            <person name="Wang S."/>
            <person name="Sekimoto S."/>
            <person name="Aerts A.L."/>
            <person name="Choi C."/>
            <person name="Clum A."/>
            <person name="LaButti K.M."/>
            <person name="Lindquist E.A."/>
            <person name="Yee Ngan C."/>
            <person name="Ohm R.A."/>
            <person name="Salamov A.A."/>
            <person name="Grigoriev I.V."/>
            <person name="Spatafora J.W."/>
            <person name="Berbee M.L."/>
        </authorList>
    </citation>
    <scope>NUCLEOTIDE SEQUENCE [LARGE SCALE GENOMIC DNA]</scope>
    <source>
        <strain evidence="2 3">JEL478</strain>
    </source>
</reference>
<dbReference type="Proteomes" id="UP000070544">
    <property type="component" value="Unassembled WGS sequence"/>
</dbReference>
<keyword evidence="3" id="KW-1185">Reference proteome</keyword>
<name>A0A139A4W0_GONPJ</name>
<feature type="region of interest" description="Disordered" evidence="1">
    <location>
        <begin position="142"/>
        <end position="173"/>
    </location>
</feature>
<sequence length="584" mass="62097">MASARTVRVEYGDGVKTLCFSRDNAPKTMDDFVSAIAEGIPVLGAVLLANYSLSLCYREPGTGRRVWMQDDSDVVALFDSFVEGETLTVTTTLDEAVPINPYLLSPRTIKLHSSQSSLKAVDHSALPPLAPSAIANIASRHTSGETTPLTSSSTASTVAASIHTDGGDGDGDTVDMSSIYSSLEKLSAVASRDTPLVPWHAAHPPGVPQPIPSVGVARKTSTGAIPRRPSREPIRSTTWTSTTGPSIPKPHPTPIPNPSPTTTDMHVHVPNPVSAVRRTPPIEVSLFHERHERIPAHTHPHLGAGSTTPASPHHNHNHNHPLTSQPRLITPLTTVAPLPTDREWFLLLSSKRSGAWHDVVLDVSPEQVARVVEGWGLICGREVYKDVFAKEVFDALVGQSPVYATFFPHPDRLPALIVMEGLIHHASLLSSSSSSSSQGHKPGVSLPRSPNGYEQGYENGHGHQAVVAELIWLGAKHARWWGVEEGDLRAMEAAILHALSLHHLWTPHGARDLLAWRTVLCEMVSVMARGVYVASTAAAAGSDGHAGPGEVAEVKAAVDEARALGKGAAGAGAGAGGRKRCVVM</sequence>